<dbReference type="Proteomes" id="UP000236161">
    <property type="component" value="Unassembled WGS sequence"/>
</dbReference>
<dbReference type="Gene3D" id="2.130.10.10">
    <property type="entry name" value="YVTN repeat-like/Quinoprotein amine dehydrogenase"/>
    <property type="match status" value="2"/>
</dbReference>
<keyword evidence="2" id="KW-0479">Metal-binding</keyword>
<dbReference type="GO" id="GO:0005524">
    <property type="term" value="F:ATP binding"/>
    <property type="evidence" value="ECO:0007669"/>
    <property type="project" value="InterPro"/>
</dbReference>
<dbReference type="SMART" id="SM00184">
    <property type="entry name" value="RING"/>
    <property type="match status" value="1"/>
</dbReference>
<dbReference type="SUPFAM" id="SSF50978">
    <property type="entry name" value="WD40 repeat-like"/>
    <property type="match status" value="1"/>
</dbReference>
<dbReference type="PANTHER" id="PTHR44489:SF11">
    <property type="entry name" value="WD REPEAT DOMAIN 86"/>
    <property type="match status" value="1"/>
</dbReference>
<evidence type="ECO:0000313" key="11">
    <source>
        <dbReference type="Proteomes" id="UP000236161"/>
    </source>
</evidence>
<dbReference type="InterPro" id="IPR011009">
    <property type="entry name" value="Kinase-like_dom_sf"/>
</dbReference>
<reference evidence="10 11" key="1">
    <citation type="journal article" date="2017" name="Nature">
        <title>The Apostasia genome and the evolution of orchids.</title>
        <authorList>
            <person name="Zhang G.Q."/>
            <person name="Liu K.W."/>
            <person name="Li Z."/>
            <person name="Lohaus R."/>
            <person name="Hsiao Y.Y."/>
            <person name="Niu S.C."/>
            <person name="Wang J.Y."/>
            <person name="Lin Y.C."/>
            <person name="Xu Q."/>
            <person name="Chen L.J."/>
            <person name="Yoshida K."/>
            <person name="Fujiwara S."/>
            <person name="Wang Z.W."/>
            <person name="Zhang Y.Q."/>
            <person name="Mitsuda N."/>
            <person name="Wang M."/>
            <person name="Liu G.H."/>
            <person name="Pecoraro L."/>
            <person name="Huang H.X."/>
            <person name="Xiao X.J."/>
            <person name="Lin M."/>
            <person name="Wu X.Y."/>
            <person name="Wu W.L."/>
            <person name="Chen Y.Y."/>
            <person name="Chang S.B."/>
            <person name="Sakamoto S."/>
            <person name="Ohme-Takagi M."/>
            <person name="Yagi M."/>
            <person name="Zeng S.J."/>
            <person name="Shen C.Y."/>
            <person name="Yeh C.M."/>
            <person name="Luo Y.B."/>
            <person name="Tsai W.C."/>
            <person name="Van de Peer Y."/>
            <person name="Liu Z.J."/>
        </authorList>
    </citation>
    <scope>NUCLEOTIDE SEQUENCE [LARGE SCALE GENOMIC DNA]</scope>
    <source>
        <strain evidence="11">cv. Shenzhen</strain>
        <tissue evidence="10">Stem</tissue>
    </source>
</reference>
<dbReference type="EMBL" id="KZ451953">
    <property type="protein sequence ID" value="PKA58375.1"/>
    <property type="molecule type" value="Genomic_DNA"/>
</dbReference>
<feature type="domain" description="RING-type" evidence="9">
    <location>
        <begin position="6"/>
        <end position="54"/>
    </location>
</feature>
<evidence type="ECO:0000256" key="1">
    <source>
        <dbReference type="ARBA" id="ARBA00022574"/>
    </source>
</evidence>
<protein>
    <submittedName>
        <fullName evidence="10">Lissencephaly-1 like</fullName>
    </submittedName>
</protein>
<evidence type="ECO:0000256" key="2">
    <source>
        <dbReference type="ARBA" id="ARBA00022723"/>
    </source>
</evidence>
<dbReference type="PROSITE" id="PS50082">
    <property type="entry name" value="WD_REPEATS_2"/>
    <property type="match status" value="2"/>
</dbReference>
<dbReference type="AlphaFoldDB" id="A0A2I0AS44"/>
<dbReference type="SMART" id="SM00220">
    <property type="entry name" value="S_TKc"/>
    <property type="match status" value="1"/>
</dbReference>
<dbReference type="Pfam" id="PF13445">
    <property type="entry name" value="zf-RING_UBOX"/>
    <property type="match status" value="1"/>
</dbReference>
<dbReference type="PANTHER" id="PTHR44489">
    <property type="match status" value="1"/>
</dbReference>
<evidence type="ECO:0000259" key="8">
    <source>
        <dbReference type="PROSITE" id="PS50011"/>
    </source>
</evidence>
<dbReference type="GO" id="GO:0004672">
    <property type="term" value="F:protein kinase activity"/>
    <property type="evidence" value="ECO:0007669"/>
    <property type="project" value="InterPro"/>
</dbReference>
<keyword evidence="3" id="KW-0677">Repeat</keyword>
<dbReference type="InterPro" id="IPR013083">
    <property type="entry name" value="Znf_RING/FYVE/PHD"/>
</dbReference>
<keyword evidence="11" id="KW-1185">Reference proteome</keyword>
<dbReference type="SUPFAM" id="SSF57850">
    <property type="entry name" value="RING/U-box"/>
    <property type="match status" value="1"/>
</dbReference>
<dbReference type="Gene3D" id="1.10.510.10">
    <property type="entry name" value="Transferase(Phosphotransferase) domain 1"/>
    <property type="match status" value="1"/>
</dbReference>
<evidence type="ECO:0000259" key="9">
    <source>
        <dbReference type="PROSITE" id="PS50089"/>
    </source>
</evidence>
<dbReference type="InterPro" id="IPR020472">
    <property type="entry name" value="WD40_PAC1"/>
</dbReference>
<evidence type="ECO:0000256" key="4">
    <source>
        <dbReference type="ARBA" id="ARBA00022771"/>
    </source>
</evidence>
<dbReference type="GO" id="GO:0008270">
    <property type="term" value="F:zinc ion binding"/>
    <property type="evidence" value="ECO:0007669"/>
    <property type="project" value="UniProtKB-KW"/>
</dbReference>
<keyword evidence="5" id="KW-0862">Zinc</keyword>
<evidence type="ECO:0000256" key="5">
    <source>
        <dbReference type="ARBA" id="ARBA00022833"/>
    </source>
</evidence>
<dbReference type="Pfam" id="PF00400">
    <property type="entry name" value="WD40"/>
    <property type="match status" value="2"/>
</dbReference>
<organism evidence="10 11">
    <name type="scientific">Apostasia shenzhenica</name>
    <dbReference type="NCBI Taxonomy" id="1088818"/>
    <lineage>
        <taxon>Eukaryota</taxon>
        <taxon>Viridiplantae</taxon>
        <taxon>Streptophyta</taxon>
        <taxon>Embryophyta</taxon>
        <taxon>Tracheophyta</taxon>
        <taxon>Spermatophyta</taxon>
        <taxon>Magnoliopsida</taxon>
        <taxon>Liliopsida</taxon>
        <taxon>Asparagales</taxon>
        <taxon>Orchidaceae</taxon>
        <taxon>Apostasioideae</taxon>
        <taxon>Apostasia</taxon>
    </lineage>
</organism>
<gene>
    <name evidence="10" type="ORF">AXF42_Ash013881</name>
</gene>
<dbReference type="OrthoDB" id="674604at2759"/>
<dbReference type="InterPro" id="IPR027370">
    <property type="entry name" value="Znf-RING_euk"/>
</dbReference>
<feature type="domain" description="Protein kinase" evidence="8">
    <location>
        <begin position="140"/>
        <end position="447"/>
    </location>
</feature>
<proteinExistence type="predicted"/>
<dbReference type="InterPro" id="IPR000719">
    <property type="entry name" value="Prot_kinase_dom"/>
</dbReference>
<dbReference type="SUPFAM" id="SSF56112">
    <property type="entry name" value="Protein kinase-like (PK-like)"/>
    <property type="match status" value="1"/>
</dbReference>
<dbReference type="PROSITE" id="PS50294">
    <property type="entry name" value="WD_REPEATS_REGION"/>
    <property type="match status" value="1"/>
</dbReference>
<dbReference type="PROSITE" id="PS50089">
    <property type="entry name" value="ZF_RING_2"/>
    <property type="match status" value="1"/>
</dbReference>
<name>A0A2I0AS44_9ASPA</name>
<dbReference type="InterPro" id="IPR015943">
    <property type="entry name" value="WD40/YVTN_repeat-like_dom_sf"/>
</dbReference>
<evidence type="ECO:0000313" key="10">
    <source>
        <dbReference type="EMBL" id="PKA58375.1"/>
    </source>
</evidence>
<dbReference type="PROSITE" id="PS50011">
    <property type="entry name" value="PROTEIN_KINASE_DOM"/>
    <property type="match status" value="1"/>
</dbReference>
<evidence type="ECO:0000256" key="6">
    <source>
        <dbReference type="PROSITE-ProRule" id="PRU00175"/>
    </source>
</evidence>
<dbReference type="InterPro" id="IPR001841">
    <property type="entry name" value="Znf_RING"/>
</dbReference>
<keyword evidence="4 6" id="KW-0863">Zinc-finger</keyword>
<dbReference type="InterPro" id="IPR036322">
    <property type="entry name" value="WD40_repeat_dom_sf"/>
</dbReference>
<accession>A0A2I0AS44</accession>
<feature type="repeat" description="WD" evidence="7">
    <location>
        <begin position="559"/>
        <end position="584"/>
    </location>
</feature>
<evidence type="ECO:0000256" key="7">
    <source>
        <dbReference type="PROSITE-ProRule" id="PRU00221"/>
    </source>
</evidence>
<sequence>MEPPECPVCLQPFEFAGGAVPRVLPCGHSACESCLSLLPRRPAAPSTIRCPACNLLVRLPDMGASALPKNIDLLRFCSPDDQSQESSSKQCANSEVNPHTFVFPLPWTEDLFAKWKDLILPAESITHESLGSSAGTFTGFLSSSSMKNGKVRLLALAASYCSSTHKSGPFHLSYIARVMDSLQRMGECGRDRLRLLVDASSMQRRGISRVFGLWMSSDDEYSRLYLVCERFDKGVLDVLGEEWRMEGTVGFSVMGLEMCEAVLRLHSESIVCGCLVLDCFLFDEYGHCILDLSSVLITGRRARGGVGGASVSDSAIFVSPEVFVSLSGIDRIGGFDGLVGYSSDVWSLACLIAMILLDDHMLGKELFQGFCSLLLNGVGGEISESFLNHYEVWKEKVLSRLEVFLLKSELESLLPVLTSCLSFQPQIRPQVKDMWCCIRSLSTKTQLGCFATVDDLHVKENFVNCFEIGEIICMRDEVNCVSTSCSINEVSDDYENVGFIGGNKNIFENLKEDKDLSKHMDGGSIKSVSLEGHHDSVTALAVGALTRSRFLCAYPTFAGGYLFSSSFDKTINVWSLQDSSLLQTLRGHEHNIMAIFVVDGAQPLCISGDRRSGIFVWRIVTLKRHELLKNWYEHNDWRYSGIQSLAVSGTSHLYTAGGDKSIKAWSLQDYSLSCIMTGHKSTVSSLALSANILYSGSWDGTIRLWSLIDYSLLSELGDNTSSTSPVMSVVVDHHIVISSYESGCIKIWMNDMFMKSIQIHGGAISALHVDSKWMCTGGWDMFVNVQEILADGLHVDIRPVASINCDSVITSLLHWNGKLFVGFSNKIKVCNLANFLFNFHIILFSHKSKLNSSQAADGIVVRLSV</sequence>
<dbReference type="Gene3D" id="3.30.40.10">
    <property type="entry name" value="Zinc/RING finger domain, C3HC4 (zinc finger)"/>
    <property type="match status" value="1"/>
</dbReference>
<evidence type="ECO:0000256" key="3">
    <source>
        <dbReference type="ARBA" id="ARBA00022737"/>
    </source>
</evidence>
<dbReference type="SMART" id="SM00320">
    <property type="entry name" value="WD40"/>
    <property type="match status" value="6"/>
</dbReference>
<dbReference type="STRING" id="1088818.A0A2I0AS44"/>
<dbReference type="InterPro" id="IPR001680">
    <property type="entry name" value="WD40_rpt"/>
</dbReference>
<keyword evidence="1 7" id="KW-0853">WD repeat</keyword>
<dbReference type="PRINTS" id="PR00320">
    <property type="entry name" value="GPROTEINBRPT"/>
</dbReference>
<dbReference type="InterPro" id="IPR044715">
    <property type="entry name" value="WDR86-like"/>
</dbReference>
<feature type="repeat" description="WD" evidence="7">
    <location>
        <begin position="676"/>
        <end position="707"/>
    </location>
</feature>